<gene>
    <name evidence="2" type="ORF">DXT89_16425</name>
</gene>
<dbReference type="EMBL" id="QUSG01000008">
    <property type="protein sequence ID" value="KAA3526191.1"/>
    <property type="molecule type" value="Genomic_DNA"/>
</dbReference>
<accession>A0A6A9UAZ5</accession>
<evidence type="ECO:0000313" key="2">
    <source>
        <dbReference type="EMBL" id="KAA3526191.1"/>
    </source>
</evidence>
<reference evidence="2 3" key="1">
    <citation type="submission" date="2018-08" db="EMBL/GenBank/DDBJ databases">
        <title>Genome sequencing of Agrobacterium vitis strain ICMP 10754.</title>
        <authorList>
            <person name="Visnovsky S.B."/>
            <person name="Pitman A.R."/>
        </authorList>
    </citation>
    <scope>NUCLEOTIDE SEQUENCE [LARGE SCALE GENOMIC DNA]</scope>
    <source>
        <strain evidence="2 3">ICMP 10754</strain>
    </source>
</reference>
<comment type="caution">
    <text evidence="2">The sequence shown here is derived from an EMBL/GenBank/DDBJ whole genome shotgun (WGS) entry which is preliminary data.</text>
</comment>
<sequence length="113" mass="12458">MVSIRLADGTSTGEVSLSTIKEALALVEDENVGNGLNVAAEELRQFVKRIERINEELGCLNDDKKDVYGEAKGRGYCTKTIKRVIAARAKDASERLEEDSLYQTYMTALGEDV</sequence>
<dbReference type="InterPro" id="IPR046367">
    <property type="entry name" value="GapR-like_DNA-bd"/>
</dbReference>
<dbReference type="GO" id="GO:0003677">
    <property type="term" value="F:DNA binding"/>
    <property type="evidence" value="ECO:0007669"/>
    <property type="project" value="InterPro"/>
</dbReference>
<name>A0A6A9UAZ5_AGRVI</name>
<feature type="domain" description="GapR-like DNA-binding" evidence="1">
    <location>
        <begin position="39"/>
        <end position="110"/>
    </location>
</feature>
<dbReference type="AlphaFoldDB" id="A0A6A9UAZ5"/>
<proteinExistence type="predicted"/>
<protein>
    <submittedName>
        <fullName evidence="2">DUF2312 domain-containing protein</fullName>
    </submittedName>
</protein>
<dbReference type="Proteomes" id="UP000436911">
    <property type="component" value="Unassembled WGS sequence"/>
</dbReference>
<evidence type="ECO:0000313" key="3">
    <source>
        <dbReference type="Proteomes" id="UP000436911"/>
    </source>
</evidence>
<organism evidence="2 3">
    <name type="scientific">Agrobacterium vitis</name>
    <name type="common">Rhizobium vitis</name>
    <dbReference type="NCBI Taxonomy" id="373"/>
    <lineage>
        <taxon>Bacteria</taxon>
        <taxon>Pseudomonadati</taxon>
        <taxon>Pseudomonadota</taxon>
        <taxon>Alphaproteobacteria</taxon>
        <taxon>Hyphomicrobiales</taxon>
        <taxon>Rhizobiaceae</taxon>
        <taxon>Rhizobium/Agrobacterium group</taxon>
        <taxon>Agrobacterium</taxon>
    </lineage>
</organism>
<evidence type="ECO:0000259" key="1">
    <source>
        <dbReference type="Pfam" id="PF10073"/>
    </source>
</evidence>
<dbReference type="Pfam" id="PF10073">
    <property type="entry name" value="GapR_DNA-bd"/>
    <property type="match status" value="1"/>
</dbReference>